<proteinExistence type="predicted"/>
<accession>A0A087CG71</accession>
<gene>
    <name evidence="2" type="ORF">BPSY_1121</name>
</gene>
<protein>
    <submittedName>
        <fullName evidence="2">Uncharacterized protein</fullName>
    </submittedName>
</protein>
<keyword evidence="1" id="KW-0812">Transmembrane</keyword>
<feature type="transmembrane region" description="Helical" evidence="1">
    <location>
        <begin position="197"/>
        <end position="217"/>
    </location>
</feature>
<organism evidence="2 3">
    <name type="scientific">Bifidobacterium psychraerophilum</name>
    <dbReference type="NCBI Taxonomy" id="218140"/>
    <lineage>
        <taxon>Bacteria</taxon>
        <taxon>Bacillati</taxon>
        <taxon>Actinomycetota</taxon>
        <taxon>Actinomycetes</taxon>
        <taxon>Bifidobacteriales</taxon>
        <taxon>Bifidobacteriaceae</taxon>
        <taxon>Bifidobacterium</taxon>
    </lineage>
</organism>
<sequence length="232" mass="24870">MTAGRIQADASRTIASSYVVMIRKRALALAILACVLVGAFGVTARTYAYPPSSAQADRVDASINMGMPLPGESIEWLMSSGAVGYQQAGIDFEILDISGVDSDLNQRVSIDLLQGDGSVIATGMSLRQLADWSFTCLRPSAAGCSLKAVLHLDAGAGDEMRNRRLHIRWMFTVQEAADGEAIEEGPVWSLASTGAPYLVFVWTASLLTVTGVALASLRRRASRKEVRHKNIP</sequence>
<dbReference type="Proteomes" id="UP000029050">
    <property type="component" value="Unassembled WGS sequence"/>
</dbReference>
<keyword evidence="1" id="KW-1133">Transmembrane helix</keyword>
<evidence type="ECO:0000256" key="1">
    <source>
        <dbReference type="SAM" id="Phobius"/>
    </source>
</evidence>
<keyword evidence="1" id="KW-0472">Membrane</keyword>
<evidence type="ECO:0000313" key="3">
    <source>
        <dbReference type="Proteomes" id="UP000029050"/>
    </source>
</evidence>
<dbReference type="STRING" id="218140.BPSY_1121"/>
<keyword evidence="3" id="KW-1185">Reference proteome</keyword>
<dbReference type="EMBL" id="JGZI01000009">
    <property type="protein sequence ID" value="KFI82271.1"/>
    <property type="molecule type" value="Genomic_DNA"/>
</dbReference>
<name>A0A087CG71_9BIFI</name>
<reference evidence="2 3" key="1">
    <citation type="submission" date="2014-03" db="EMBL/GenBank/DDBJ databases">
        <title>Genomics of Bifidobacteria.</title>
        <authorList>
            <person name="Ventura M."/>
            <person name="Milani C."/>
            <person name="Lugli G.A."/>
        </authorList>
    </citation>
    <scope>NUCLEOTIDE SEQUENCE [LARGE SCALE GENOMIC DNA]</scope>
    <source>
        <strain evidence="2 3">LMG 21775</strain>
    </source>
</reference>
<comment type="caution">
    <text evidence="2">The sequence shown here is derived from an EMBL/GenBank/DDBJ whole genome shotgun (WGS) entry which is preliminary data.</text>
</comment>
<evidence type="ECO:0000313" key="2">
    <source>
        <dbReference type="EMBL" id="KFI82271.1"/>
    </source>
</evidence>
<dbReference type="AlphaFoldDB" id="A0A087CG71"/>